<evidence type="ECO:0000313" key="1">
    <source>
        <dbReference type="EMBL" id="MBX71567.1"/>
    </source>
</evidence>
<accession>A0A2P2QX93</accession>
<dbReference type="AlphaFoldDB" id="A0A2P2QX93"/>
<name>A0A2P2QX93_RHIMU</name>
<organism evidence="1">
    <name type="scientific">Rhizophora mucronata</name>
    <name type="common">Asiatic mangrove</name>
    <dbReference type="NCBI Taxonomy" id="61149"/>
    <lineage>
        <taxon>Eukaryota</taxon>
        <taxon>Viridiplantae</taxon>
        <taxon>Streptophyta</taxon>
        <taxon>Embryophyta</taxon>
        <taxon>Tracheophyta</taxon>
        <taxon>Spermatophyta</taxon>
        <taxon>Magnoliopsida</taxon>
        <taxon>eudicotyledons</taxon>
        <taxon>Gunneridae</taxon>
        <taxon>Pentapetalae</taxon>
        <taxon>rosids</taxon>
        <taxon>fabids</taxon>
        <taxon>Malpighiales</taxon>
        <taxon>Rhizophoraceae</taxon>
        <taxon>Rhizophora</taxon>
    </lineage>
</organism>
<reference evidence="1" key="1">
    <citation type="submission" date="2018-02" db="EMBL/GenBank/DDBJ databases">
        <title>Rhizophora mucronata_Transcriptome.</title>
        <authorList>
            <person name="Meera S.P."/>
            <person name="Sreeshan A."/>
            <person name="Augustine A."/>
        </authorList>
    </citation>
    <scope>NUCLEOTIDE SEQUENCE</scope>
    <source>
        <tissue evidence="1">Leaf</tissue>
    </source>
</reference>
<proteinExistence type="predicted"/>
<sequence>MHIIHHVFSLPCTTLVGLVAFVHRISNFPLSIFTLGCSTS</sequence>
<dbReference type="EMBL" id="GGEC01091083">
    <property type="protein sequence ID" value="MBX71567.1"/>
    <property type="molecule type" value="Transcribed_RNA"/>
</dbReference>
<protein>
    <submittedName>
        <fullName evidence="1">Uncharacterized protein</fullName>
    </submittedName>
</protein>